<evidence type="ECO:0000313" key="25">
    <source>
        <dbReference type="EMBL" id="OPX46212.1"/>
    </source>
</evidence>
<organism evidence="25 26">
    <name type="scientific">Ruminiclostridium hungatei</name>
    <name type="common">Clostridium hungatei</name>
    <dbReference type="NCBI Taxonomy" id="48256"/>
    <lineage>
        <taxon>Bacteria</taxon>
        <taxon>Bacillati</taxon>
        <taxon>Bacillota</taxon>
        <taxon>Clostridia</taxon>
        <taxon>Eubacteriales</taxon>
        <taxon>Oscillospiraceae</taxon>
        <taxon>Ruminiclostridium</taxon>
    </lineage>
</organism>
<evidence type="ECO:0000256" key="18">
    <source>
        <dbReference type="ARBA" id="ARBA00029893"/>
    </source>
</evidence>
<name>A0A1V4SQQ9_RUMHU</name>
<evidence type="ECO:0000256" key="14">
    <source>
        <dbReference type="ARBA" id="ARBA00023098"/>
    </source>
</evidence>
<comment type="pathway">
    <text evidence="3">Phospholipid metabolism; CDP-diacylglycerol biosynthesis; CDP-diacylglycerol from sn-glycerol 3-phosphate: step 3/3.</text>
</comment>
<dbReference type="EMBL" id="MZGX01000001">
    <property type="protein sequence ID" value="OPX46212.1"/>
    <property type="molecule type" value="Genomic_DNA"/>
</dbReference>
<feature type="transmembrane region" description="Helical" evidence="24">
    <location>
        <begin position="178"/>
        <end position="203"/>
    </location>
</feature>
<comment type="caution">
    <text evidence="25">The sequence shown here is derived from an EMBL/GenBank/DDBJ whole genome shotgun (WGS) entry which is preliminary data.</text>
</comment>
<evidence type="ECO:0000256" key="21">
    <source>
        <dbReference type="ARBA" id="ARBA00032396"/>
    </source>
</evidence>
<evidence type="ECO:0000256" key="4">
    <source>
        <dbReference type="ARBA" id="ARBA00005189"/>
    </source>
</evidence>
<evidence type="ECO:0000256" key="19">
    <source>
        <dbReference type="ARBA" id="ARBA00031825"/>
    </source>
</evidence>
<comment type="catalytic activity">
    <reaction evidence="1">
        <text>a 1,2-diacyl-sn-glycero-3-phosphate + CTP + H(+) = a CDP-1,2-diacyl-sn-glycerol + diphosphate</text>
        <dbReference type="Rhea" id="RHEA:16229"/>
        <dbReference type="ChEBI" id="CHEBI:15378"/>
        <dbReference type="ChEBI" id="CHEBI:33019"/>
        <dbReference type="ChEBI" id="CHEBI:37563"/>
        <dbReference type="ChEBI" id="CHEBI:58332"/>
        <dbReference type="ChEBI" id="CHEBI:58608"/>
        <dbReference type="EC" id="2.7.7.41"/>
    </reaction>
</comment>
<keyword evidence="15 24" id="KW-0472">Membrane</keyword>
<feature type="transmembrane region" description="Helical" evidence="24">
    <location>
        <begin position="252"/>
        <end position="273"/>
    </location>
</feature>
<comment type="similarity">
    <text evidence="5">Belongs to the CDS family.</text>
</comment>
<evidence type="ECO:0000256" key="13">
    <source>
        <dbReference type="ARBA" id="ARBA00022989"/>
    </source>
</evidence>
<evidence type="ECO:0000313" key="26">
    <source>
        <dbReference type="Proteomes" id="UP000191554"/>
    </source>
</evidence>
<accession>A0A1V4SQQ9</accession>
<keyword evidence="14" id="KW-0443">Lipid metabolism</keyword>
<dbReference type="RefSeq" id="WP_080062537.1">
    <property type="nucleotide sequence ID" value="NZ_MZGX01000001.1"/>
</dbReference>
<evidence type="ECO:0000256" key="6">
    <source>
        <dbReference type="ARBA" id="ARBA00012487"/>
    </source>
</evidence>
<feature type="transmembrane region" description="Helical" evidence="24">
    <location>
        <begin position="57"/>
        <end position="77"/>
    </location>
</feature>
<comment type="subcellular location">
    <subcellularLocation>
        <location evidence="2">Cell membrane</location>
        <topology evidence="2">Multi-pass membrane protein</topology>
    </subcellularLocation>
</comment>
<comment type="pathway">
    <text evidence="4">Lipid metabolism.</text>
</comment>
<evidence type="ECO:0000256" key="9">
    <source>
        <dbReference type="ARBA" id="ARBA00022516"/>
    </source>
</evidence>
<dbReference type="Proteomes" id="UP000191554">
    <property type="component" value="Unassembled WGS sequence"/>
</dbReference>
<dbReference type="EC" id="2.7.7.41" evidence="6"/>
<feature type="transmembrane region" description="Helical" evidence="24">
    <location>
        <begin position="138"/>
        <end position="157"/>
    </location>
</feature>
<dbReference type="GO" id="GO:0016024">
    <property type="term" value="P:CDP-diacylglycerol biosynthetic process"/>
    <property type="evidence" value="ECO:0007669"/>
    <property type="project" value="TreeGrafter"/>
</dbReference>
<keyword evidence="13 24" id="KW-1133">Transmembrane helix</keyword>
<evidence type="ECO:0000256" key="5">
    <source>
        <dbReference type="ARBA" id="ARBA00010185"/>
    </source>
</evidence>
<feature type="transmembrane region" description="Helical" evidence="24">
    <location>
        <begin position="209"/>
        <end position="231"/>
    </location>
</feature>
<evidence type="ECO:0000256" key="20">
    <source>
        <dbReference type="ARBA" id="ARBA00032253"/>
    </source>
</evidence>
<dbReference type="Pfam" id="PF01148">
    <property type="entry name" value="CTP_transf_1"/>
    <property type="match status" value="1"/>
</dbReference>
<evidence type="ECO:0000256" key="17">
    <source>
        <dbReference type="ARBA" id="ARBA00023264"/>
    </source>
</evidence>
<evidence type="ECO:0000256" key="7">
    <source>
        <dbReference type="ARBA" id="ARBA00019373"/>
    </source>
</evidence>
<feature type="transmembrane region" description="Helical" evidence="24">
    <location>
        <begin position="109"/>
        <end position="132"/>
    </location>
</feature>
<gene>
    <name evidence="25" type="primary">cdsA</name>
    <name evidence="25" type="ORF">CLHUN_00280</name>
</gene>
<dbReference type="PANTHER" id="PTHR46382">
    <property type="entry name" value="PHOSPHATIDATE CYTIDYLYLTRANSFERASE"/>
    <property type="match status" value="1"/>
</dbReference>
<sequence>MLKTRVISALVGLALLIAVLYMGSVVLGVIVSIIAAIGLYEFYNSAAKLKTVQPIKIVGYLSIIPLLLLGLEELGWYKLDLGVLTGISACIIIFLSMTFIVFGHKKYNIVDACITAFGIAYVPFLMSFLILIRNMDHGMLLIWLIFIGAWGTDTMAYTCGRLFGKRKIIPEISPKKTVAGAVGGTLGCALLMLLFGFITQTYFDLKLSYPALVLLGIFCGFISQIGDWSASAVKRYVDVKDYGSIMPGHGGVLDRFDSILFVAPVVYYVLVLFL</sequence>
<evidence type="ECO:0000256" key="2">
    <source>
        <dbReference type="ARBA" id="ARBA00004651"/>
    </source>
</evidence>
<keyword evidence="9" id="KW-0444">Lipid biosynthesis</keyword>
<evidence type="ECO:0000256" key="10">
    <source>
        <dbReference type="ARBA" id="ARBA00022679"/>
    </source>
</evidence>
<evidence type="ECO:0000256" key="24">
    <source>
        <dbReference type="SAM" id="Phobius"/>
    </source>
</evidence>
<evidence type="ECO:0000256" key="8">
    <source>
        <dbReference type="ARBA" id="ARBA00022475"/>
    </source>
</evidence>
<keyword evidence="10 25" id="KW-0808">Transferase</keyword>
<dbReference type="GO" id="GO:0005886">
    <property type="term" value="C:plasma membrane"/>
    <property type="evidence" value="ECO:0007669"/>
    <property type="project" value="UniProtKB-SubCell"/>
</dbReference>
<evidence type="ECO:0000256" key="11">
    <source>
        <dbReference type="ARBA" id="ARBA00022692"/>
    </source>
</evidence>
<evidence type="ECO:0000256" key="12">
    <source>
        <dbReference type="ARBA" id="ARBA00022695"/>
    </source>
</evidence>
<keyword evidence="11 24" id="KW-0812">Transmembrane</keyword>
<evidence type="ECO:0000256" key="1">
    <source>
        <dbReference type="ARBA" id="ARBA00001698"/>
    </source>
</evidence>
<evidence type="ECO:0000256" key="22">
    <source>
        <dbReference type="ARBA" id="ARBA00032743"/>
    </source>
</evidence>
<feature type="transmembrane region" description="Helical" evidence="24">
    <location>
        <begin position="83"/>
        <end position="102"/>
    </location>
</feature>
<keyword evidence="12 25" id="KW-0548">Nucleotidyltransferase</keyword>
<dbReference type="STRING" id="48256.CLHUN_00280"/>
<keyword evidence="16" id="KW-0594">Phospholipid biosynthesis</keyword>
<dbReference type="GO" id="GO:0004605">
    <property type="term" value="F:phosphatidate cytidylyltransferase activity"/>
    <property type="evidence" value="ECO:0007669"/>
    <property type="project" value="UniProtKB-EC"/>
</dbReference>
<reference evidence="25 26" key="1">
    <citation type="submission" date="2017-03" db="EMBL/GenBank/DDBJ databases">
        <title>Genome sequence of Clostridium hungatei DSM 14427.</title>
        <authorList>
            <person name="Poehlein A."/>
            <person name="Daniel R."/>
        </authorList>
    </citation>
    <scope>NUCLEOTIDE SEQUENCE [LARGE SCALE GENOMIC DNA]</scope>
    <source>
        <strain evidence="25 26">DSM 14427</strain>
    </source>
</reference>
<protein>
    <recommendedName>
        <fullName evidence="7">Phosphatidate cytidylyltransferase</fullName>
        <ecNumber evidence="6">2.7.7.41</ecNumber>
    </recommendedName>
    <alternativeName>
        <fullName evidence="20">CDP-DAG synthase</fullName>
    </alternativeName>
    <alternativeName>
        <fullName evidence="22">CDP-DG synthase</fullName>
    </alternativeName>
    <alternativeName>
        <fullName evidence="18">CDP-diacylglycerol synthase</fullName>
    </alternativeName>
    <alternativeName>
        <fullName evidence="21">CDP-diglyceride pyrophosphorylase</fullName>
    </alternativeName>
    <alternativeName>
        <fullName evidence="23">CDP-diglyceride synthase</fullName>
    </alternativeName>
    <alternativeName>
        <fullName evidence="19">CTP:phosphatidate cytidylyltransferase</fullName>
    </alternativeName>
</protein>
<keyword evidence="8" id="KW-1003">Cell membrane</keyword>
<keyword evidence="26" id="KW-1185">Reference proteome</keyword>
<dbReference type="AlphaFoldDB" id="A0A1V4SQQ9"/>
<evidence type="ECO:0000256" key="15">
    <source>
        <dbReference type="ARBA" id="ARBA00023136"/>
    </source>
</evidence>
<proteinExistence type="inferred from homology"/>
<evidence type="ECO:0000256" key="23">
    <source>
        <dbReference type="ARBA" id="ARBA00033406"/>
    </source>
</evidence>
<evidence type="ECO:0000256" key="16">
    <source>
        <dbReference type="ARBA" id="ARBA00023209"/>
    </source>
</evidence>
<dbReference type="PANTHER" id="PTHR46382:SF1">
    <property type="entry name" value="PHOSPHATIDATE CYTIDYLYLTRANSFERASE"/>
    <property type="match status" value="1"/>
</dbReference>
<dbReference type="OrthoDB" id="9799199at2"/>
<evidence type="ECO:0000256" key="3">
    <source>
        <dbReference type="ARBA" id="ARBA00005119"/>
    </source>
</evidence>
<feature type="transmembrane region" description="Helical" evidence="24">
    <location>
        <begin position="6"/>
        <end position="37"/>
    </location>
</feature>
<keyword evidence="17" id="KW-1208">Phospholipid metabolism</keyword>